<dbReference type="KEGG" id="sesp:BN6_54970"/>
<gene>
    <name evidence="1" type="ordered locus">BN6_54970</name>
</gene>
<protein>
    <submittedName>
        <fullName evidence="1">Uncharacterized protein</fullName>
    </submittedName>
</protein>
<dbReference type="PATRIC" id="fig|1179773.3.peg.5541"/>
<proteinExistence type="predicted"/>
<reference evidence="1 2" key="1">
    <citation type="journal article" date="2012" name="BMC Genomics">
        <title>Complete genome sequence of Saccharothrix espanaensis DSM 44229T and comparison to the other completely sequenced Pseudonocardiaceae.</title>
        <authorList>
            <person name="Strobel T."/>
            <person name="Al-Dilaimi A."/>
            <person name="Blom J."/>
            <person name="Gessner A."/>
            <person name="Kalinowski J."/>
            <person name="Luzhetska M."/>
            <person name="Puhler A."/>
            <person name="Szczepanowski R."/>
            <person name="Bechthold A."/>
            <person name="Ruckert C."/>
        </authorList>
    </citation>
    <scope>NUCLEOTIDE SEQUENCE [LARGE SCALE GENOMIC DNA]</scope>
    <source>
        <strain evidence="2">ATCC 51144 / DSM 44229 / JCM 9112 / NBRC 15066 / NRRL 15764</strain>
    </source>
</reference>
<name>K0K371_SACES</name>
<dbReference type="HOGENOM" id="CLU_2668849_0_0_11"/>
<organism evidence="1 2">
    <name type="scientific">Saccharothrix espanaensis (strain ATCC 51144 / DSM 44229 / JCM 9112 / NBRC 15066 / NRRL 15764)</name>
    <dbReference type="NCBI Taxonomy" id="1179773"/>
    <lineage>
        <taxon>Bacteria</taxon>
        <taxon>Bacillati</taxon>
        <taxon>Actinomycetota</taxon>
        <taxon>Actinomycetes</taxon>
        <taxon>Pseudonocardiales</taxon>
        <taxon>Pseudonocardiaceae</taxon>
        <taxon>Saccharothrix</taxon>
    </lineage>
</organism>
<dbReference type="RefSeq" id="WP_015102868.1">
    <property type="nucleotide sequence ID" value="NC_019673.1"/>
</dbReference>
<dbReference type="AlphaFoldDB" id="K0K371"/>
<dbReference type="BioCyc" id="SESP1179773:BN6_RS26565-MONOMER"/>
<dbReference type="Proteomes" id="UP000006281">
    <property type="component" value="Chromosome"/>
</dbReference>
<evidence type="ECO:0000313" key="1">
    <source>
        <dbReference type="EMBL" id="CCH32756.1"/>
    </source>
</evidence>
<dbReference type="STRING" id="1179773.BN6_54970"/>
<accession>K0K371</accession>
<evidence type="ECO:0000313" key="2">
    <source>
        <dbReference type="Proteomes" id="UP000006281"/>
    </source>
</evidence>
<dbReference type="OrthoDB" id="4302715at2"/>
<keyword evidence="2" id="KW-1185">Reference proteome</keyword>
<dbReference type="EMBL" id="HE804045">
    <property type="protein sequence ID" value="CCH32756.1"/>
    <property type="molecule type" value="Genomic_DNA"/>
</dbReference>
<sequence>MLTAPARLRPVVQFDDFEQNLTAAGESLDPGFAEIFTAVCNHAQAGLALVICRCPVPDAESVLLRRSCCDGSCPR</sequence>